<evidence type="ECO:0000313" key="6">
    <source>
        <dbReference type="Proteomes" id="UP000002212"/>
    </source>
</evidence>
<dbReference type="Gene3D" id="3.75.10.10">
    <property type="entry name" value="L-arginine/glycine Amidinotransferase, Chain A"/>
    <property type="match status" value="1"/>
</dbReference>
<dbReference type="SUPFAM" id="SSF55909">
    <property type="entry name" value="Pentein"/>
    <property type="match status" value="1"/>
</dbReference>
<dbReference type="Pfam" id="PF19420">
    <property type="entry name" value="DDAH_eukar"/>
    <property type="match status" value="1"/>
</dbReference>
<feature type="active site" description="Proton donor" evidence="3">
    <location>
        <position position="207"/>
    </location>
</feature>
<dbReference type="PATRIC" id="fig|632772.20.peg.6504"/>
<dbReference type="GO" id="GO:0000052">
    <property type="term" value="P:citrulline metabolic process"/>
    <property type="evidence" value="ECO:0007669"/>
    <property type="project" value="TreeGrafter"/>
</dbReference>
<dbReference type="HOGENOM" id="CLU_057463_0_0_11"/>
<dbReference type="PANTHER" id="PTHR12737">
    <property type="entry name" value="DIMETHYLARGININE DIMETHYLAMINOHYDROLASE"/>
    <property type="match status" value="1"/>
</dbReference>
<evidence type="ECO:0008006" key="7">
    <source>
        <dbReference type="Google" id="ProtNLM"/>
    </source>
</evidence>
<dbReference type="GO" id="GO:0045429">
    <property type="term" value="P:positive regulation of nitric oxide biosynthetic process"/>
    <property type="evidence" value="ECO:0007669"/>
    <property type="project" value="TreeGrafter"/>
</dbReference>
<dbReference type="EMBL" id="AP011115">
    <property type="protein sequence ID" value="BAH54475.1"/>
    <property type="molecule type" value="Genomic_DNA"/>
</dbReference>
<name>C1B054_RHOOB</name>
<dbReference type="PANTHER" id="PTHR12737:SF9">
    <property type="entry name" value="DIMETHYLARGININASE"/>
    <property type="match status" value="1"/>
</dbReference>
<protein>
    <recommendedName>
        <fullName evidence="7">N-dimethylarginine dimethylaminohydrolase</fullName>
    </recommendedName>
</protein>
<proteinExistence type="inferred from homology"/>
<comment type="similarity">
    <text evidence="1">Belongs to the DDAH family.</text>
</comment>
<feature type="active site" description="Nucleophile" evidence="3">
    <location>
        <position position="301"/>
    </location>
</feature>
<evidence type="ECO:0000256" key="4">
    <source>
        <dbReference type="SAM" id="MobiDB-lite"/>
    </source>
</evidence>
<dbReference type="GO" id="GO:0006525">
    <property type="term" value="P:arginine metabolic process"/>
    <property type="evidence" value="ECO:0007669"/>
    <property type="project" value="TreeGrafter"/>
</dbReference>
<dbReference type="AlphaFoldDB" id="C1B054"/>
<dbReference type="Proteomes" id="UP000002212">
    <property type="component" value="Chromosome"/>
</dbReference>
<accession>C1B054</accession>
<dbReference type="NCBIfam" id="NF045659">
    <property type="entry name" value="DiMArgaseDdahMtb"/>
    <property type="match status" value="1"/>
</dbReference>
<sequence length="319" mass="35103">MDTDVTDTDRGGVEMGPTADIESESPYEEPAVAPGDAARAVRHAHPRTYLMCPPTYFDVVYAINDWMRPGEPVDRDRAMSQWSALADTYRRLGHEVLTIDPVEGLPDMVFVTDSGLVVDGVALGARYRTAERRPEAEHVFRWFRDNGLVRPTLPRYVNEGEGDFLVVGDVILAGTGFRSDPRSHAEASAHLGRPVVTLNLVNPRYYHLNTALGVLDDSTIAYLPAAFSRDSREVLERRFPDAVIATETDTDWLGLNLVSDGANVVLPVQASHLAGQLSDRGYEPVPVDYSEFLKSGGGIKCSTLELRGFRGIRDTESQG</sequence>
<keyword evidence="2" id="KW-0378">Hydrolase</keyword>
<organism evidence="5 6">
    <name type="scientific">Rhodococcus opacus (strain B4)</name>
    <dbReference type="NCBI Taxonomy" id="632772"/>
    <lineage>
        <taxon>Bacteria</taxon>
        <taxon>Bacillati</taxon>
        <taxon>Actinomycetota</taxon>
        <taxon>Actinomycetes</taxon>
        <taxon>Mycobacteriales</taxon>
        <taxon>Nocardiaceae</taxon>
        <taxon>Rhodococcus</taxon>
    </lineage>
</organism>
<dbReference type="GO" id="GO:0016597">
    <property type="term" value="F:amino acid binding"/>
    <property type="evidence" value="ECO:0007669"/>
    <property type="project" value="TreeGrafter"/>
</dbReference>
<dbReference type="KEGG" id="rop:ROP_62280"/>
<dbReference type="STRING" id="632772.ROP_62280"/>
<evidence type="ECO:0000256" key="3">
    <source>
        <dbReference type="PIRSR" id="PIRSR633199-1"/>
    </source>
</evidence>
<feature type="region of interest" description="Disordered" evidence="4">
    <location>
        <begin position="1"/>
        <end position="27"/>
    </location>
</feature>
<evidence type="ECO:0000256" key="1">
    <source>
        <dbReference type="ARBA" id="ARBA00008532"/>
    </source>
</evidence>
<gene>
    <name evidence="5" type="ordered locus">ROP_62280</name>
</gene>
<dbReference type="InterPro" id="IPR033199">
    <property type="entry name" value="DDAH-like"/>
</dbReference>
<evidence type="ECO:0000256" key="2">
    <source>
        <dbReference type="ARBA" id="ARBA00022801"/>
    </source>
</evidence>
<reference evidence="5 6" key="1">
    <citation type="submission" date="2009-03" db="EMBL/GenBank/DDBJ databases">
        <title>Comparison of the complete genome sequences of Rhodococcus erythropolis PR4 and Rhodococcus opacus B4.</title>
        <authorList>
            <person name="Takarada H."/>
            <person name="Sekine M."/>
            <person name="Hosoyama A."/>
            <person name="Yamada R."/>
            <person name="Fujisawa T."/>
            <person name="Omata S."/>
            <person name="Shimizu A."/>
            <person name="Tsukatani N."/>
            <person name="Tanikawa S."/>
            <person name="Fujita N."/>
            <person name="Harayama S."/>
        </authorList>
    </citation>
    <scope>NUCLEOTIDE SEQUENCE [LARGE SCALE GENOMIC DNA]</scope>
    <source>
        <strain evidence="5 6">B4</strain>
    </source>
</reference>
<evidence type="ECO:0000313" key="5">
    <source>
        <dbReference type="EMBL" id="BAH54475.1"/>
    </source>
</evidence>
<dbReference type="GO" id="GO:0016403">
    <property type="term" value="F:dimethylargininase activity"/>
    <property type="evidence" value="ECO:0007669"/>
    <property type="project" value="TreeGrafter"/>
</dbReference>